<dbReference type="PANTHER" id="PTHR36341">
    <property type="entry name" value="DUF2996 FAMILY PROTEIN"/>
    <property type="match status" value="1"/>
</dbReference>
<dbReference type="InterPro" id="IPR021374">
    <property type="entry name" value="DUF2996"/>
</dbReference>
<sequence length="156" mass="17207">MSEEQAANTEAKPAAKAKPEAAKADAAKAKAPKPEDKPFADFMHQDYLPALKAALVKEGLDDIEVMLEKQKFPMSGLGANSECWQVIGRWNNGKRQFNLYFPKADISGPRGFSCSDVGAKPSTLEPFLIDERKITLDLMLFGVIQRLNGQKWLAPN</sequence>
<proteinExistence type="predicted"/>
<dbReference type="PANTHER" id="PTHR36341:SF3">
    <property type="entry name" value="DUF2996 FAMILY PROTEIN"/>
    <property type="match status" value="1"/>
</dbReference>
<dbReference type="RefSeq" id="WP_054464477.1">
    <property type="nucleotide sequence ID" value="NZ_CP159837.1"/>
</dbReference>
<evidence type="ECO:0000313" key="2">
    <source>
        <dbReference type="EMBL" id="XCM34605.1"/>
    </source>
</evidence>
<feature type="region of interest" description="Disordered" evidence="1">
    <location>
        <begin position="1"/>
        <end position="38"/>
    </location>
</feature>
<dbReference type="AlphaFoldDB" id="A0AAU8J729"/>
<name>A0AAU8J729_9CYAN</name>
<gene>
    <name evidence="2" type="ORF">ABWT76_003215</name>
</gene>
<dbReference type="EMBL" id="CP159837">
    <property type="protein sequence ID" value="XCM34605.1"/>
    <property type="molecule type" value="Genomic_DNA"/>
</dbReference>
<reference evidence="2" key="1">
    <citation type="submission" date="2024-07" db="EMBL/GenBank/DDBJ databases">
        <authorList>
            <person name="Kim Y.J."/>
            <person name="Jeong J.Y."/>
        </authorList>
    </citation>
    <scope>NUCLEOTIDE SEQUENCE</scope>
    <source>
        <strain evidence="2">GIHE-MW2</strain>
    </source>
</reference>
<feature type="compositionally biased region" description="Basic and acidic residues" evidence="1">
    <location>
        <begin position="17"/>
        <end position="38"/>
    </location>
</feature>
<evidence type="ECO:0000256" key="1">
    <source>
        <dbReference type="SAM" id="MobiDB-lite"/>
    </source>
</evidence>
<protein>
    <submittedName>
        <fullName evidence="2">DUF2996 domain-containing protein</fullName>
    </submittedName>
</protein>
<dbReference type="Pfam" id="PF11210">
    <property type="entry name" value="DUF2996"/>
    <property type="match status" value="1"/>
</dbReference>
<organism evidence="2">
    <name type="scientific">Planktothricoides raciborskii GIHE-MW2</name>
    <dbReference type="NCBI Taxonomy" id="2792601"/>
    <lineage>
        <taxon>Bacteria</taxon>
        <taxon>Bacillati</taxon>
        <taxon>Cyanobacteriota</taxon>
        <taxon>Cyanophyceae</taxon>
        <taxon>Oscillatoriophycideae</taxon>
        <taxon>Oscillatoriales</taxon>
        <taxon>Oscillatoriaceae</taxon>
        <taxon>Planktothricoides</taxon>
    </lineage>
</organism>
<accession>A0AAU8J729</accession>